<evidence type="ECO:0000313" key="1">
    <source>
        <dbReference type="EMBL" id="KNB08337.1"/>
    </source>
</evidence>
<sequence length="93" mass="10557">MDQDQVQRVGLLLANQVKLVKTNRGLTKAFISRTIIQSRAWYLNWEASAFGLQDKYVSSSLFLEDVAAQNHSGVSGVLQVHLSNYLLSLRHRR</sequence>
<dbReference type="AlphaFoldDB" id="A0A0J9WP34"/>
<gene>
    <name evidence="1" type="ORF">FOXG_20021</name>
</gene>
<dbReference type="VEuPathDB" id="FungiDB:FOXG_20021"/>
<dbReference type="RefSeq" id="XP_018246382.1">
    <property type="nucleotide sequence ID" value="XM_018400288.1"/>
</dbReference>
<dbReference type="KEGG" id="fox:FOXG_20021"/>
<dbReference type="EMBL" id="DS231706">
    <property type="protein sequence ID" value="KNB08337.1"/>
    <property type="molecule type" value="Genomic_DNA"/>
</dbReference>
<name>A0A0J9WP34_FUSO4</name>
<organism evidence="1 2">
    <name type="scientific">Fusarium oxysporum f. sp. lycopersici (strain 4287 / CBS 123668 / FGSC 9935 / NRRL 34936)</name>
    <name type="common">Fusarium vascular wilt of tomato</name>
    <dbReference type="NCBI Taxonomy" id="426428"/>
    <lineage>
        <taxon>Eukaryota</taxon>
        <taxon>Fungi</taxon>
        <taxon>Dikarya</taxon>
        <taxon>Ascomycota</taxon>
        <taxon>Pezizomycotina</taxon>
        <taxon>Sordariomycetes</taxon>
        <taxon>Hypocreomycetidae</taxon>
        <taxon>Hypocreales</taxon>
        <taxon>Nectriaceae</taxon>
        <taxon>Fusarium</taxon>
        <taxon>Fusarium oxysporum species complex</taxon>
    </lineage>
</organism>
<reference evidence="1" key="1">
    <citation type="submission" date="2007-04" db="EMBL/GenBank/DDBJ databases">
        <authorList>
            <consortium name="The Broad Institute Genome Sequencing Platform"/>
            <person name="Birren B."/>
            <person name="Lander E."/>
            <person name="Galagan J."/>
            <person name="Nusbaum C."/>
            <person name="Devon K."/>
            <person name="Ma L.-J."/>
            <person name="Jaffe D."/>
            <person name="Butler J."/>
            <person name="Alvarez P."/>
            <person name="Gnerre S."/>
            <person name="Grabherr M."/>
            <person name="Kleber M."/>
            <person name="Mauceli E."/>
            <person name="Brockman W."/>
            <person name="MacCallum I.A."/>
            <person name="Young S."/>
            <person name="LaButti K."/>
            <person name="DeCaprio D."/>
            <person name="Crawford M."/>
            <person name="Koehrsen M."/>
            <person name="Engels R."/>
            <person name="Montgomery P."/>
            <person name="Pearson M."/>
            <person name="Howarth C."/>
            <person name="Larson L."/>
            <person name="White J."/>
            <person name="O'Leary S."/>
            <person name="Kodira C."/>
            <person name="Zeng Q."/>
            <person name="Yandava C."/>
            <person name="Alvarado L."/>
            <person name="Kistler C."/>
            <person name="Shim W.-B."/>
            <person name="Kang S."/>
            <person name="Woloshuk C."/>
        </authorList>
    </citation>
    <scope>NUCLEOTIDE SEQUENCE</scope>
    <source>
        <strain evidence="1">4287</strain>
    </source>
</reference>
<protein>
    <submittedName>
        <fullName evidence="1">Uncharacterized protein</fullName>
    </submittedName>
</protein>
<dbReference type="Proteomes" id="UP000009097">
    <property type="component" value="Unassembled WGS sequence"/>
</dbReference>
<reference evidence="1" key="2">
    <citation type="journal article" date="2010" name="Nature">
        <title>Comparative genomics reveals mobile pathogenicity chromosomes in Fusarium.</title>
        <authorList>
            <person name="Ma L.J."/>
            <person name="van der Does H.C."/>
            <person name="Borkovich K.A."/>
            <person name="Coleman J.J."/>
            <person name="Daboussi M.J."/>
            <person name="Di Pietro A."/>
            <person name="Dufresne M."/>
            <person name="Freitag M."/>
            <person name="Grabherr M."/>
            <person name="Henrissat B."/>
            <person name="Houterman P.M."/>
            <person name="Kang S."/>
            <person name="Shim W.B."/>
            <person name="Woloshuk C."/>
            <person name="Xie X."/>
            <person name="Xu J.R."/>
            <person name="Antoniw J."/>
            <person name="Baker S.E."/>
            <person name="Bluhm B.H."/>
            <person name="Breakspear A."/>
            <person name="Brown D.W."/>
            <person name="Butchko R.A."/>
            <person name="Chapman S."/>
            <person name="Coulson R."/>
            <person name="Coutinho P.M."/>
            <person name="Danchin E.G."/>
            <person name="Diener A."/>
            <person name="Gale L.R."/>
            <person name="Gardiner D.M."/>
            <person name="Goff S."/>
            <person name="Hammond-Kosack K.E."/>
            <person name="Hilburn K."/>
            <person name="Hua-Van A."/>
            <person name="Jonkers W."/>
            <person name="Kazan K."/>
            <person name="Kodira C.D."/>
            <person name="Koehrsen M."/>
            <person name="Kumar L."/>
            <person name="Lee Y.H."/>
            <person name="Li L."/>
            <person name="Manners J.M."/>
            <person name="Miranda-Saavedra D."/>
            <person name="Mukherjee M."/>
            <person name="Park G."/>
            <person name="Park J."/>
            <person name="Park S.Y."/>
            <person name="Proctor R.H."/>
            <person name="Regev A."/>
            <person name="Ruiz-Roldan M.C."/>
            <person name="Sain D."/>
            <person name="Sakthikumar S."/>
            <person name="Sykes S."/>
            <person name="Schwartz D.C."/>
            <person name="Turgeon B.G."/>
            <person name="Wapinski I."/>
            <person name="Yoder O."/>
            <person name="Young S."/>
            <person name="Zeng Q."/>
            <person name="Zhou S."/>
            <person name="Galagan J."/>
            <person name="Cuomo C.A."/>
            <person name="Kistler H.C."/>
            <person name="Rep M."/>
        </authorList>
    </citation>
    <scope>NUCLEOTIDE SEQUENCE [LARGE SCALE GENOMIC DNA]</scope>
    <source>
        <strain evidence="1">4287</strain>
    </source>
</reference>
<accession>A0A0J9WP34</accession>
<evidence type="ECO:0000313" key="2">
    <source>
        <dbReference type="Proteomes" id="UP000009097"/>
    </source>
</evidence>
<proteinExistence type="predicted"/>
<dbReference type="GeneID" id="28960727"/>